<dbReference type="EMBL" id="JAAMPI010000047">
    <property type="protein sequence ID" value="KAF4636825.1"/>
    <property type="molecule type" value="Genomic_DNA"/>
</dbReference>
<gene>
    <name evidence="1" type="ORF">G7Y89_g1248</name>
</gene>
<sequence>MAQGTIFIRDVCTATEYEIHVHRKSVPIQDVDGDSEAINNSLLRPDDPGLQSKVIYVNGKKKVLLLRTRCFEQSWDANLK</sequence>
<reference evidence="1 2" key="1">
    <citation type="submission" date="2020-03" db="EMBL/GenBank/DDBJ databases">
        <title>Draft Genome Sequence of Cudoniella acicularis.</title>
        <authorList>
            <person name="Buettner E."/>
            <person name="Kellner H."/>
        </authorList>
    </citation>
    <scope>NUCLEOTIDE SEQUENCE [LARGE SCALE GENOMIC DNA]</scope>
    <source>
        <strain evidence="1 2">DSM 108380</strain>
    </source>
</reference>
<dbReference type="Proteomes" id="UP000566819">
    <property type="component" value="Unassembled WGS sequence"/>
</dbReference>
<dbReference type="AlphaFoldDB" id="A0A8H4W9Q1"/>
<evidence type="ECO:0000313" key="1">
    <source>
        <dbReference type="EMBL" id="KAF4636825.1"/>
    </source>
</evidence>
<protein>
    <submittedName>
        <fullName evidence="1">Uncharacterized protein</fullName>
    </submittedName>
</protein>
<keyword evidence="2" id="KW-1185">Reference proteome</keyword>
<name>A0A8H4W9Q1_9HELO</name>
<organism evidence="1 2">
    <name type="scientific">Cudoniella acicularis</name>
    <dbReference type="NCBI Taxonomy" id="354080"/>
    <lineage>
        <taxon>Eukaryota</taxon>
        <taxon>Fungi</taxon>
        <taxon>Dikarya</taxon>
        <taxon>Ascomycota</taxon>
        <taxon>Pezizomycotina</taxon>
        <taxon>Leotiomycetes</taxon>
        <taxon>Helotiales</taxon>
        <taxon>Tricladiaceae</taxon>
        <taxon>Cudoniella</taxon>
    </lineage>
</organism>
<comment type="caution">
    <text evidence="1">The sequence shown here is derived from an EMBL/GenBank/DDBJ whole genome shotgun (WGS) entry which is preliminary data.</text>
</comment>
<accession>A0A8H4W9Q1</accession>
<proteinExistence type="predicted"/>
<evidence type="ECO:0000313" key="2">
    <source>
        <dbReference type="Proteomes" id="UP000566819"/>
    </source>
</evidence>